<organism evidence="1 2">
    <name type="scientific">Williamsia limnetica</name>
    <dbReference type="NCBI Taxonomy" id="882452"/>
    <lineage>
        <taxon>Bacteria</taxon>
        <taxon>Bacillati</taxon>
        <taxon>Actinomycetota</taxon>
        <taxon>Actinomycetes</taxon>
        <taxon>Mycobacteriales</taxon>
        <taxon>Nocardiaceae</taxon>
        <taxon>Williamsia</taxon>
    </lineage>
</organism>
<keyword evidence="2" id="KW-1185">Reference proteome</keyword>
<dbReference type="InterPro" id="IPR021804">
    <property type="entry name" value="DUF3375"/>
</dbReference>
<evidence type="ECO:0000313" key="1">
    <source>
        <dbReference type="EMBL" id="PYE18560.1"/>
    </source>
</evidence>
<dbReference type="AlphaFoldDB" id="A0A318RPJ1"/>
<dbReference type="Pfam" id="PF11855">
    <property type="entry name" value="DUF3375"/>
    <property type="match status" value="1"/>
</dbReference>
<proteinExistence type="predicted"/>
<dbReference type="Proteomes" id="UP000247591">
    <property type="component" value="Unassembled WGS sequence"/>
</dbReference>
<name>A0A318RPJ1_WILLI</name>
<protein>
    <submittedName>
        <fullName evidence="1">Uncharacterized protein DUF3375</fullName>
    </submittedName>
</protein>
<accession>A0A318RPJ1</accession>
<comment type="caution">
    <text evidence="1">The sequence shown here is derived from an EMBL/GenBank/DDBJ whole genome shotgun (WGS) entry which is preliminary data.</text>
</comment>
<reference evidence="1 2" key="1">
    <citation type="submission" date="2018-06" db="EMBL/GenBank/DDBJ databases">
        <title>Genomic Encyclopedia of Type Strains, Phase IV (KMG-IV): sequencing the most valuable type-strain genomes for metagenomic binning, comparative biology and taxonomic classification.</title>
        <authorList>
            <person name="Goeker M."/>
        </authorList>
    </citation>
    <scope>NUCLEOTIDE SEQUENCE [LARGE SCALE GENOMIC DNA]</scope>
    <source>
        <strain evidence="1 2">DSM 45521</strain>
    </source>
</reference>
<gene>
    <name evidence="1" type="ORF">DFR67_104139</name>
</gene>
<dbReference type="EMBL" id="QJSP01000004">
    <property type="protein sequence ID" value="PYE18560.1"/>
    <property type="molecule type" value="Genomic_DNA"/>
</dbReference>
<evidence type="ECO:0000313" key="2">
    <source>
        <dbReference type="Proteomes" id="UP000247591"/>
    </source>
</evidence>
<sequence>MDRLARPTAAQLYAAYGDNADSDVTLRLLRSRNAVPYLAIMAARLADGQVDGDHLSAGVEKDLNDLADHWLQRGWELPTADDLLDRWVRAGYLARTLVAETQVERYQLTRGATQAIAQVQAVRQNRTVATETVLELVMSRLSNIAVSINPDPGEHIRDIDHKISELTSRRAELAAGAIPAVDTRRVLDDIRMVSSLAERMPADIIGYGEKMRENSRALLTSGLDADQGSHADVLNRMFDGHDALADSDEGKAFDTFYTLIADHRLREDLEASIAAIASGLPNLPHDLLDTLTGFIDRMWDEVQSVDEVRGQVYRRINTFVKDGDFLHYRALRSQIADAQRAAAAAFVHAGPGKDMAIAVPMSAASSNSVGALVFHDGIIDSPGAVADTAGEIRIDPADLVGVESIDWHALTDAVNDAIASGPAGIDEVLALLPTARTGDVIGIWSLAQRHGATDDTRGEITVLAHTARGLREINMPAVLFTHSLPDPITAQPHEVMHLLDEPDEAAQKAVR</sequence>